<reference evidence="5" key="1">
    <citation type="journal article" date="2010" name="Science">
        <title>Plasticity of animal genome architecture unmasked by rapid evolution of a pelagic tunicate.</title>
        <authorList>
            <person name="Denoeud F."/>
            <person name="Henriet S."/>
            <person name="Mungpakdee S."/>
            <person name="Aury J.M."/>
            <person name="Da Silva C."/>
            <person name="Brinkmann H."/>
            <person name="Mikhaleva J."/>
            <person name="Olsen L.C."/>
            <person name="Jubin C."/>
            <person name="Canestro C."/>
            <person name="Bouquet J.M."/>
            <person name="Danks G."/>
            <person name="Poulain J."/>
            <person name="Campsteijn C."/>
            <person name="Adamski M."/>
            <person name="Cross I."/>
            <person name="Yadetie F."/>
            <person name="Muffato M."/>
            <person name="Louis A."/>
            <person name="Butcher S."/>
            <person name="Tsagkogeorga G."/>
            <person name="Konrad A."/>
            <person name="Singh S."/>
            <person name="Jensen M.F."/>
            <person name="Cong E.H."/>
            <person name="Eikeseth-Otteraa H."/>
            <person name="Noel B."/>
            <person name="Anthouard V."/>
            <person name="Porcel B.M."/>
            <person name="Kachouri-Lafond R."/>
            <person name="Nishino A."/>
            <person name="Ugolini M."/>
            <person name="Chourrout P."/>
            <person name="Nishida H."/>
            <person name="Aasland R."/>
            <person name="Huzurbazar S."/>
            <person name="Westhof E."/>
            <person name="Delsuc F."/>
            <person name="Lehrach H."/>
            <person name="Reinhardt R."/>
            <person name="Weissenbach J."/>
            <person name="Roy S.W."/>
            <person name="Artiguenave F."/>
            <person name="Postlethwait J.H."/>
            <person name="Manak J.R."/>
            <person name="Thompson E.M."/>
            <person name="Jaillon O."/>
            <person name="Du Pasquier L."/>
            <person name="Boudinot P."/>
            <person name="Liberles D.A."/>
            <person name="Volff J.N."/>
            <person name="Philippe H."/>
            <person name="Lenhard B."/>
            <person name="Roest Crollius H."/>
            <person name="Wincker P."/>
            <person name="Chourrout D."/>
        </authorList>
    </citation>
    <scope>NUCLEOTIDE SEQUENCE [LARGE SCALE GENOMIC DNA]</scope>
</reference>
<gene>
    <name evidence="5" type="ORF">GSOID_T00029307001</name>
</gene>
<dbReference type="PROSITE" id="PS01180">
    <property type="entry name" value="CUB"/>
    <property type="match status" value="1"/>
</dbReference>
<organism evidence="5">
    <name type="scientific">Oikopleura dioica</name>
    <name type="common">Tunicate</name>
    <dbReference type="NCBI Taxonomy" id="34765"/>
    <lineage>
        <taxon>Eukaryota</taxon>
        <taxon>Metazoa</taxon>
        <taxon>Chordata</taxon>
        <taxon>Tunicata</taxon>
        <taxon>Appendicularia</taxon>
        <taxon>Copelata</taxon>
        <taxon>Oikopleuridae</taxon>
        <taxon>Oikopleura</taxon>
    </lineage>
</organism>
<proteinExistence type="predicted"/>
<evidence type="ECO:0000256" key="3">
    <source>
        <dbReference type="SAM" id="SignalP"/>
    </source>
</evidence>
<feature type="chain" id="PRO_5005673780" description="CUB domain-containing protein" evidence="3">
    <location>
        <begin position="19"/>
        <end position="261"/>
    </location>
</feature>
<keyword evidence="1" id="KW-1015">Disulfide bond</keyword>
<accession>E4Y8X5</accession>
<evidence type="ECO:0000256" key="2">
    <source>
        <dbReference type="PROSITE-ProRule" id="PRU00059"/>
    </source>
</evidence>
<dbReference type="Pfam" id="PF00431">
    <property type="entry name" value="CUB"/>
    <property type="match status" value="1"/>
</dbReference>
<dbReference type="EMBL" id="FN654330">
    <property type="protein sequence ID" value="CBY43708.1"/>
    <property type="molecule type" value="Genomic_DNA"/>
</dbReference>
<dbReference type="Gene3D" id="2.60.120.290">
    <property type="entry name" value="Spermadhesin, CUB domain"/>
    <property type="match status" value="1"/>
</dbReference>
<sequence>MFSKGLIIFHILAVLSRAEDNIEYKNKNRQEYLKLILGGIQTSTNAVQNDNSLSHIEALLSIQLAHLERLTNMTEAALVQSGKIMNDFMIFASAMEKFAPNVNSCKKKQEPETPYQEQRDIDFTHYFWPKRIVESIMGSRNEGSIQSMHPYRNNENRKVTISTPCAALVWRIRRLSMEESTDCIADYLVINYGQYTSGKLCGTSADIYEDWTFHFGSSFDITFYSDCSENGYGFFIEWQCSETEPAHPIDVDDDDALSYDE</sequence>
<feature type="domain" description="CUB" evidence="4">
    <location>
        <begin position="175"/>
        <end position="241"/>
    </location>
</feature>
<dbReference type="Proteomes" id="UP000011014">
    <property type="component" value="Unassembled WGS sequence"/>
</dbReference>
<dbReference type="AlphaFoldDB" id="E4Y8X5"/>
<feature type="signal peptide" evidence="3">
    <location>
        <begin position="1"/>
        <end position="18"/>
    </location>
</feature>
<evidence type="ECO:0000256" key="1">
    <source>
        <dbReference type="ARBA" id="ARBA00023157"/>
    </source>
</evidence>
<protein>
    <recommendedName>
        <fullName evidence="4">CUB domain-containing protein</fullName>
    </recommendedName>
</protein>
<dbReference type="SUPFAM" id="SSF49854">
    <property type="entry name" value="Spermadhesin, CUB domain"/>
    <property type="match status" value="1"/>
</dbReference>
<evidence type="ECO:0000313" key="5">
    <source>
        <dbReference type="EMBL" id="CBY43708.1"/>
    </source>
</evidence>
<evidence type="ECO:0000259" key="4">
    <source>
        <dbReference type="PROSITE" id="PS01180"/>
    </source>
</evidence>
<keyword evidence="3" id="KW-0732">Signal</keyword>
<dbReference type="InterPro" id="IPR035914">
    <property type="entry name" value="Sperma_CUB_dom_sf"/>
</dbReference>
<dbReference type="InterPro" id="IPR000859">
    <property type="entry name" value="CUB_dom"/>
</dbReference>
<name>E4Y8X5_OIKDI</name>
<comment type="caution">
    <text evidence="2">Lacks conserved residue(s) required for the propagation of feature annotation.</text>
</comment>